<keyword evidence="2" id="KW-1185">Reference proteome</keyword>
<dbReference type="RefSeq" id="WP_344780397.1">
    <property type="nucleotide sequence ID" value="NZ_BAAAZW010000002.1"/>
</dbReference>
<dbReference type="Proteomes" id="UP001418444">
    <property type="component" value="Unassembled WGS sequence"/>
</dbReference>
<evidence type="ECO:0000313" key="1">
    <source>
        <dbReference type="EMBL" id="GAA3950728.1"/>
    </source>
</evidence>
<organism evidence="1 2">
    <name type="scientific">Gordonia caeni</name>
    <dbReference type="NCBI Taxonomy" id="1007097"/>
    <lineage>
        <taxon>Bacteria</taxon>
        <taxon>Bacillati</taxon>
        <taxon>Actinomycetota</taxon>
        <taxon>Actinomycetes</taxon>
        <taxon>Mycobacteriales</taxon>
        <taxon>Gordoniaceae</taxon>
        <taxon>Gordonia</taxon>
    </lineage>
</organism>
<protein>
    <submittedName>
        <fullName evidence="1">Histidine phosphatase family protein</fullName>
    </submittedName>
</protein>
<dbReference type="SUPFAM" id="SSF53254">
    <property type="entry name" value="Phosphoglycerate mutase-like"/>
    <property type="match status" value="1"/>
</dbReference>
<evidence type="ECO:0000313" key="2">
    <source>
        <dbReference type="Proteomes" id="UP001418444"/>
    </source>
</evidence>
<dbReference type="PANTHER" id="PTHR48100:SF1">
    <property type="entry name" value="HISTIDINE PHOSPHATASE FAMILY PROTEIN-RELATED"/>
    <property type="match status" value="1"/>
</dbReference>
<dbReference type="Pfam" id="PF00300">
    <property type="entry name" value="His_Phos_1"/>
    <property type="match status" value="1"/>
</dbReference>
<dbReference type="InterPro" id="IPR013078">
    <property type="entry name" value="His_Pase_superF_clade-1"/>
</dbReference>
<sequence>MDLYVVRHAQPHRISAGTGGADPALTELGRRQAAALAEWFAGDPDRLPTRIVSSPMLRARETAEPLSAISGIGIDVDPRLAEFDIGASEYVPIEAMPGDRIARVEKALLTGEWGSHRFDPHEFRERVLNAFTDIAAGADGRPAVVVCHGGVLNVFLCDLAGAEPGVFFEPVYTSISRVVRSPAGPLEIASLNLAPHAAPDLAL</sequence>
<dbReference type="EMBL" id="BAAAZW010000002">
    <property type="protein sequence ID" value="GAA3950728.1"/>
    <property type="molecule type" value="Genomic_DNA"/>
</dbReference>
<proteinExistence type="predicted"/>
<reference evidence="2" key="1">
    <citation type="journal article" date="2019" name="Int. J. Syst. Evol. Microbiol.">
        <title>The Global Catalogue of Microorganisms (GCM) 10K type strain sequencing project: providing services to taxonomists for standard genome sequencing and annotation.</title>
        <authorList>
            <consortium name="The Broad Institute Genomics Platform"/>
            <consortium name="The Broad Institute Genome Sequencing Center for Infectious Disease"/>
            <person name="Wu L."/>
            <person name="Ma J."/>
        </authorList>
    </citation>
    <scope>NUCLEOTIDE SEQUENCE [LARGE SCALE GENOMIC DNA]</scope>
    <source>
        <strain evidence="2">JCM 16923</strain>
    </source>
</reference>
<dbReference type="PANTHER" id="PTHR48100">
    <property type="entry name" value="BROAD-SPECIFICITY PHOSPHATASE YOR283W-RELATED"/>
    <property type="match status" value="1"/>
</dbReference>
<dbReference type="SMART" id="SM00855">
    <property type="entry name" value="PGAM"/>
    <property type="match status" value="1"/>
</dbReference>
<dbReference type="CDD" id="cd07067">
    <property type="entry name" value="HP_PGM_like"/>
    <property type="match status" value="1"/>
</dbReference>
<dbReference type="InterPro" id="IPR029033">
    <property type="entry name" value="His_PPase_superfam"/>
</dbReference>
<name>A0ABP7NN74_9ACTN</name>
<accession>A0ABP7NN74</accession>
<dbReference type="Gene3D" id="3.40.50.1240">
    <property type="entry name" value="Phosphoglycerate mutase-like"/>
    <property type="match status" value="1"/>
</dbReference>
<dbReference type="InterPro" id="IPR050275">
    <property type="entry name" value="PGM_Phosphatase"/>
</dbReference>
<gene>
    <name evidence="1" type="ORF">GCM10022231_05520</name>
</gene>
<comment type="caution">
    <text evidence="1">The sequence shown here is derived from an EMBL/GenBank/DDBJ whole genome shotgun (WGS) entry which is preliminary data.</text>
</comment>